<dbReference type="SUPFAM" id="SSF46689">
    <property type="entry name" value="Homeodomain-like"/>
    <property type="match status" value="1"/>
</dbReference>
<sequence length="129" mass="14669">MSKALSLDLRQRVVAAVRDEGLSHRAAAARFNVSSASVSRWRTLERQSGDVRPGPLGGDRRSAAIEAHAGLILRMFEARRDMSIEELRAELASHGLRFGYGTLWRFFARHRLTRKKRRRAPPSRTVRMC</sequence>
<proteinExistence type="predicted"/>
<evidence type="ECO:0000313" key="1">
    <source>
        <dbReference type="EMBL" id="GAN77568.1"/>
    </source>
</evidence>
<dbReference type="AlphaFoldDB" id="A0A0D6P8M2"/>
<name>A0A0D6P8M2_9PROT</name>
<evidence type="ECO:0000313" key="2">
    <source>
        <dbReference type="Proteomes" id="UP000032680"/>
    </source>
</evidence>
<comment type="caution">
    <text evidence="1">The sequence shown here is derived from an EMBL/GenBank/DDBJ whole genome shotgun (WGS) entry which is preliminary data.</text>
</comment>
<protein>
    <submittedName>
        <fullName evidence="1">Transposase</fullName>
    </submittedName>
</protein>
<dbReference type="OrthoDB" id="565387at2"/>
<dbReference type="Proteomes" id="UP000032680">
    <property type="component" value="Unassembled WGS sequence"/>
</dbReference>
<reference evidence="1 2" key="1">
    <citation type="submission" date="2012-11" db="EMBL/GenBank/DDBJ databases">
        <title>Whole genome sequence of Acidisphaera rubrifaciens HS-AP3.</title>
        <authorList>
            <person name="Azuma Y."/>
            <person name="Higashiura N."/>
            <person name="Hirakawa H."/>
            <person name="Matsushita K."/>
        </authorList>
    </citation>
    <scope>NUCLEOTIDE SEQUENCE [LARGE SCALE GENOMIC DNA]</scope>
    <source>
        <strain evidence="1 2">HS-AP3</strain>
    </source>
</reference>
<dbReference type="EMBL" id="BANB01000375">
    <property type="protein sequence ID" value="GAN77568.1"/>
    <property type="molecule type" value="Genomic_DNA"/>
</dbReference>
<dbReference type="InterPro" id="IPR009057">
    <property type="entry name" value="Homeodomain-like_sf"/>
</dbReference>
<gene>
    <name evidence="1" type="ORF">Asru_0375_01</name>
</gene>
<organism evidence="1 2">
    <name type="scientific">Acidisphaera rubrifaciens HS-AP3</name>
    <dbReference type="NCBI Taxonomy" id="1231350"/>
    <lineage>
        <taxon>Bacteria</taxon>
        <taxon>Pseudomonadati</taxon>
        <taxon>Pseudomonadota</taxon>
        <taxon>Alphaproteobacteria</taxon>
        <taxon>Acetobacterales</taxon>
        <taxon>Acetobacteraceae</taxon>
        <taxon>Acidisphaera</taxon>
    </lineage>
</organism>
<accession>A0A0D6P8M2</accession>
<keyword evidence="2" id="KW-1185">Reference proteome</keyword>
<dbReference type="Pfam" id="PF13384">
    <property type="entry name" value="HTH_23"/>
    <property type="match status" value="1"/>
</dbReference>